<evidence type="ECO:0000313" key="1">
    <source>
        <dbReference type="EMBL" id="WFD33261.1"/>
    </source>
</evidence>
<dbReference type="AlphaFoldDB" id="A0AAF0EMX5"/>
<name>A0AAF0EMX5_9BASI</name>
<sequence>MRADSTAGQPPSSLSDLSLAVFLDSLQTLEIAPSDGLTESMLESPLTLQTPDTMSEQNQDMSMAYAESVAMRQDLAYTVPADMSWWNIAWTLPDTIAQQPVKEEPTRSLLISTALQIYARALQIVRNVLVGNEFKCTCASGQPCSCDGDGEKRLLDVSIGGFRPSARHARKIAMYAMKLELHDLERALARVSVTAQSTSIPVAEANTGALRINPVDQLVIRKLHQQLGEMLCTVETLQ</sequence>
<evidence type="ECO:0000313" key="2">
    <source>
        <dbReference type="Proteomes" id="UP001219933"/>
    </source>
</evidence>
<gene>
    <name evidence="1" type="ORF">MCUN1_000074</name>
</gene>
<reference evidence="1" key="1">
    <citation type="submission" date="2023-03" db="EMBL/GenBank/DDBJ databases">
        <title>Mating type loci evolution in Malassezia.</title>
        <authorList>
            <person name="Coelho M.A."/>
        </authorList>
    </citation>
    <scope>NUCLEOTIDE SEQUENCE</scope>
    <source>
        <strain evidence="1">CBS 11721</strain>
    </source>
</reference>
<proteinExistence type="predicted"/>
<keyword evidence="2" id="KW-1185">Reference proteome</keyword>
<organism evidence="1 2">
    <name type="scientific">Malassezia cuniculi</name>
    <dbReference type="NCBI Taxonomy" id="948313"/>
    <lineage>
        <taxon>Eukaryota</taxon>
        <taxon>Fungi</taxon>
        <taxon>Dikarya</taxon>
        <taxon>Basidiomycota</taxon>
        <taxon>Ustilaginomycotina</taxon>
        <taxon>Malasseziomycetes</taxon>
        <taxon>Malasseziales</taxon>
        <taxon>Malasseziaceae</taxon>
        <taxon>Malassezia</taxon>
    </lineage>
</organism>
<accession>A0AAF0EMX5</accession>
<protein>
    <submittedName>
        <fullName evidence="1">Uncharacterized protein</fullName>
    </submittedName>
</protein>
<dbReference type="Proteomes" id="UP001219933">
    <property type="component" value="Chromosome 1"/>
</dbReference>
<dbReference type="EMBL" id="CP119877">
    <property type="protein sequence ID" value="WFD33261.1"/>
    <property type="molecule type" value="Genomic_DNA"/>
</dbReference>